<protein>
    <submittedName>
        <fullName evidence="1">Uncharacterized protein</fullName>
    </submittedName>
</protein>
<comment type="caution">
    <text evidence="1">The sequence shown here is derived from an EMBL/GenBank/DDBJ whole genome shotgun (WGS) entry which is preliminary data.</text>
</comment>
<organism evidence="1">
    <name type="scientific">marine sediment metagenome</name>
    <dbReference type="NCBI Taxonomy" id="412755"/>
    <lineage>
        <taxon>unclassified sequences</taxon>
        <taxon>metagenomes</taxon>
        <taxon>ecological metagenomes</taxon>
    </lineage>
</organism>
<proteinExistence type="predicted"/>
<feature type="non-terminal residue" evidence="1">
    <location>
        <position position="70"/>
    </location>
</feature>
<reference evidence="1" key="1">
    <citation type="journal article" date="2015" name="Nature">
        <title>Complex archaea that bridge the gap between prokaryotes and eukaryotes.</title>
        <authorList>
            <person name="Spang A."/>
            <person name="Saw J.H."/>
            <person name="Jorgensen S.L."/>
            <person name="Zaremba-Niedzwiedzka K."/>
            <person name="Martijn J."/>
            <person name="Lind A.E."/>
            <person name="van Eijk R."/>
            <person name="Schleper C."/>
            <person name="Guy L."/>
            <person name="Ettema T.J."/>
        </authorList>
    </citation>
    <scope>NUCLEOTIDE SEQUENCE</scope>
</reference>
<dbReference type="EMBL" id="LAZR01006239">
    <property type="protein sequence ID" value="KKM93629.1"/>
    <property type="molecule type" value="Genomic_DNA"/>
</dbReference>
<gene>
    <name evidence="1" type="ORF">LCGC14_1206360</name>
</gene>
<accession>A0A0F9LF91</accession>
<name>A0A0F9LF91_9ZZZZ</name>
<sequence length="70" mass="7894">MRQILLNGTYYELAPGATVQSRPINPWKAQVRQTGGREYSDFGQAELEEYFDFRNGIGKKRGLGSGARLE</sequence>
<dbReference type="AlphaFoldDB" id="A0A0F9LF91"/>
<evidence type="ECO:0000313" key="1">
    <source>
        <dbReference type="EMBL" id="KKM93629.1"/>
    </source>
</evidence>